<dbReference type="Pfam" id="PF04818">
    <property type="entry name" value="CID"/>
    <property type="match status" value="1"/>
</dbReference>
<evidence type="ECO:0000256" key="1">
    <source>
        <dbReference type="SAM" id="MobiDB-lite"/>
    </source>
</evidence>
<feature type="compositionally biased region" description="Low complexity" evidence="1">
    <location>
        <begin position="391"/>
        <end position="408"/>
    </location>
</feature>
<dbReference type="OrthoDB" id="21470at2759"/>
<feature type="compositionally biased region" description="Low complexity" evidence="1">
    <location>
        <begin position="473"/>
        <end position="482"/>
    </location>
</feature>
<dbReference type="RefSeq" id="XP_033597268.1">
    <property type="nucleotide sequence ID" value="XM_033748461.1"/>
</dbReference>
<dbReference type="PANTHER" id="PTHR12323">
    <property type="entry name" value="SR-RELATED CTD ASSOCIATED FACTOR 6"/>
    <property type="match status" value="1"/>
</dbReference>
<gene>
    <name evidence="3" type="ORF">EJ05DRAFT_513738</name>
</gene>
<feature type="region of interest" description="Disordered" evidence="1">
    <location>
        <begin position="366"/>
        <end position="579"/>
    </location>
</feature>
<dbReference type="Gene3D" id="1.25.40.90">
    <property type="match status" value="1"/>
</dbReference>
<dbReference type="PANTHER" id="PTHR12323:SF0">
    <property type="entry name" value="CALCIUM HOMEOSTASIS ENDOPLASMIC RETICULUM PROTEIN"/>
    <property type="match status" value="1"/>
</dbReference>
<feature type="compositionally biased region" description="Basic and acidic residues" evidence="1">
    <location>
        <begin position="409"/>
        <end position="425"/>
    </location>
</feature>
<evidence type="ECO:0000313" key="3">
    <source>
        <dbReference type="EMBL" id="KAF2754817.1"/>
    </source>
</evidence>
<evidence type="ECO:0000259" key="2">
    <source>
        <dbReference type="PROSITE" id="PS51391"/>
    </source>
</evidence>
<dbReference type="Proteomes" id="UP000799437">
    <property type="component" value="Unassembled WGS sequence"/>
</dbReference>
<feature type="compositionally biased region" description="Low complexity" evidence="1">
    <location>
        <begin position="531"/>
        <end position="540"/>
    </location>
</feature>
<sequence>MADLQIKEATLRGSLGRSFPAQHDRAAVDPVPNGKETELKTLINNVLEKCSSANITKCKTYVIIYVVPSEERIQKLGAYLEALSKSLQSRPQNLADRRKWIADYSVGLRRLFMLYLISDILYHVQKLKGKEDSTNAIKRLVLNIDETLIRILQLAADLDVSKTADRQLHAKLKEVINLWKERAVFTEAFIDDLYRIIEGGGKHVSLSTTGNCDRLSYAIASREGPYDLPALYGEAKGRWYDQPVGVMMYNLSLEPGRSIRKSKMKPMPMTKGRASAALVSAVDDFIADLKEDRNAAVNEGRMHNIDRLGQIIVKDKKSGNLTFGDTYYGFSRDFLETLNAIKAYKKQKPSRSSDLTGSLSLDEVVKKRGGSSGEGNGAQPHWKKLQFWSAQRPTRSTTPSRSRSQTPRRSQDRYARSRSPRDRYCHYNRRSSSRDRRRDSREHVSRNNQHRPDRRSSHEQRSSPTNTPRRHPQSQWQQSPSSFAPGQYGQHMQFPPPPPNLPVGAPWPPLPPPPPPMGGFVPPGHAQFHAQGQRPPFQVPQGGGGQFGRGRGNGFHGNHNGQYNTGNRNWGGPNQGRRY</sequence>
<organism evidence="3 4">
    <name type="scientific">Pseudovirgaria hyperparasitica</name>
    <dbReference type="NCBI Taxonomy" id="470096"/>
    <lineage>
        <taxon>Eukaryota</taxon>
        <taxon>Fungi</taxon>
        <taxon>Dikarya</taxon>
        <taxon>Ascomycota</taxon>
        <taxon>Pezizomycotina</taxon>
        <taxon>Dothideomycetes</taxon>
        <taxon>Dothideomycetes incertae sedis</taxon>
        <taxon>Acrospermales</taxon>
        <taxon>Acrospermaceae</taxon>
        <taxon>Pseudovirgaria</taxon>
    </lineage>
</organism>
<feature type="domain" description="CID" evidence="2">
    <location>
        <begin position="31"/>
        <end position="201"/>
    </location>
</feature>
<dbReference type="EMBL" id="ML996579">
    <property type="protein sequence ID" value="KAF2754817.1"/>
    <property type="molecule type" value="Genomic_DNA"/>
</dbReference>
<name>A0A6A6VZR3_9PEZI</name>
<dbReference type="PROSITE" id="PS51391">
    <property type="entry name" value="CID"/>
    <property type="match status" value="1"/>
</dbReference>
<dbReference type="InterPro" id="IPR008942">
    <property type="entry name" value="ENTH_VHS"/>
</dbReference>
<accession>A0A6A6VZR3</accession>
<dbReference type="InterPro" id="IPR006569">
    <property type="entry name" value="CID_dom"/>
</dbReference>
<dbReference type="GO" id="GO:0048471">
    <property type="term" value="C:perinuclear region of cytoplasm"/>
    <property type="evidence" value="ECO:0007669"/>
    <property type="project" value="TreeGrafter"/>
</dbReference>
<protein>
    <recommendedName>
        <fullName evidence="2">CID domain-containing protein</fullName>
    </recommendedName>
</protein>
<evidence type="ECO:0000313" key="4">
    <source>
        <dbReference type="Proteomes" id="UP000799437"/>
    </source>
</evidence>
<dbReference type="AlphaFoldDB" id="A0A6A6VZR3"/>
<dbReference type="GeneID" id="54489515"/>
<feature type="compositionally biased region" description="Gly residues" evidence="1">
    <location>
        <begin position="541"/>
        <end position="555"/>
    </location>
</feature>
<feature type="compositionally biased region" description="Pro residues" evidence="1">
    <location>
        <begin position="494"/>
        <end position="517"/>
    </location>
</feature>
<dbReference type="GO" id="GO:0006874">
    <property type="term" value="P:intracellular calcium ion homeostasis"/>
    <property type="evidence" value="ECO:0007669"/>
    <property type="project" value="TreeGrafter"/>
</dbReference>
<dbReference type="SMART" id="SM00582">
    <property type="entry name" value="RPR"/>
    <property type="match status" value="1"/>
</dbReference>
<keyword evidence="4" id="KW-1185">Reference proteome</keyword>
<proteinExistence type="predicted"/>
<reference evidence="3" key="1">
    <citation type="journal article" date="2020" name="Stud. Mycol.">
        <title>101 Dothideomycetes genomes: a test case for predicting lifestyles and emergence of pathogens.</title>
        <authorList>
            <person name="Haridas S."/>
            <person name="Albert R."/>
            <person name="Binder M."/>
            <person name="Bloem J."/>
            <person name="Labutti K."/>
            <person name="Salamov A."/>
            <person name="Andreopoulos B."/>
            <person name="Baker S."/>
            <person name="Barry K."/>
            <person name="Bills G."/>
            <person name="Bluhm B."/>
            <person name="Cannon C."/>
            <person name="Castanera R."/>
            <person name="Culley D."/>
            <person name="Daum C."/>
            <person name="Ezra D."/>
            <person name="Gonzalez J."/>
            <person name="Henrissat B."/>
            <person name="Kuo A."/>
            <person name="Liang C."/>
            <person name="Lipzen A."/>
            <person name="Lutzoni F."/>
            <person name="Magnuson J."/>
            <person name="Mondo S."/>
            <person name="Nolan M."/>
            <person name="Ohm R."/>
            <person name="Pangilinan J."/>
            <person name="Park H.-J."/>
            <person name="Ramirez L."/>
            <person name="Alfaro M."/>
            <person name="Sun H."/>
            <person name="Tritt A."/>
            <person name="Yoshinaga Y."/>
            <person name="Zwiers L.-H."/>
            <person name="Turgeon B."/>
            <person name="Goodwin S."/>
            <person name="Spatafora J."/>
            <person name="Crous P."/>
            <person name="Grigoriev I."/>
        </authorList>
    </citation>
    <scope>NUCLEOTIDE SEQUENCE</scope>
    <source>
        <strain evidence="3">CBS 121739</strain>
    </source>
</reference>
<feature type="compositionally biased region" description="Basic and acidic residues" evidence="1">
    <location>
        <begin position="432"/>
        <end position="461"/>
    </location>
</feature>